<dbReference type="Proteomes" id="UP000030752">
    <property type="component" value="Unassembled WGS sequence"/>
</dbReference>
<dbReference type="GeneID" id="19975314"/>
<reference evidence="1 2" key="1">
    <citation type="submission" date="2013-03" db="EMBL/GenBank/DDBJ databases">
        <title>The Genome Sequence of Phialophora europaea CBS 101466.</title>
        <authorList>
            <consortium name="The Broad Institute Genomics Platform"/>
            <person name="Cuomo C."/>
            <person name="de Hoog S."/>
            <person name="Gorbushina A."/>
            <person name="Walker B."/>
            <person name="Young S.K."/>
            <person name="Zeng Q."/>
            <person name="Gargeya S."/>
            <person name="Fitzgerald M."/>
            <person name="Haas B."/>
            <person name="Abouelleil A."/>
            <person name="Allen A.W."/>
            <person name="Alvarado L."/>
            <person name="Arachchi H.M."/>
            <person name="Berlin A.M."/>
            <person name="Chapman S.B."/>
            <person name="Gainer-Dewar J."/>
            <person name="Goldberg J."/>
            <person name="Griggs A."/>
            <person name="Gujja S."/>
            <person name="Hansen M."/>
            <person name="Howarth C."/>
            <person name="Imamovic A."/>
            <person name="Ireland A."/>
            <person name="Larimer J."/>
            <person name="McCowan C."/>
            <person name="Murphy C."/>
            <person name="Pearson M."/>
            <person name="Poon T.W."/>
            <person name="Priest M."/>
            <person name="Roberts A."/>
            <person name="Saif S."/>
            <person name="Shea T."/>
            <person name="Sisk P."/>
            <person name="Sykes S."/>
            <person name="Wortman J."/>
            <person name="Nusbaum C."/>
            <person name="Birren B."/>
        </authorList>
    </citation>
    <scope>NUCLEOTIDE SEQUENCE [LARGE SCALE GENOMIC DNA]</scope>
    <source>
        <strain evidence="1 2">CBS 101466</strain>
    </source>
</reference>
<dbReference type="HOGENOM" id="CLU_2061400_0_0_1"/>
<keyword evidence="2" id="KW-1185">Reference proteome</keyword>
<evidence type="ECO:0000313" key="1">
    <source>
        <dbReference type="EMBL" id="ETN36987.1"/>
    </source>
</evidence>
<dbReference type="AlphaFoldDB" id="W2RKH7"/>
<dbReference type="VEuPathDB" id="FungiDB:HMPREF1541_07975"/>
<dbReference type="InParanoid" id="W2RKH7"/>
<dbReference type="OrthoDB" id="4160092at2759"/>
<sequence length="119" mass="13899">MGDFVYPAEGCFTAPDKEAEEINSFLAWIHNRSSHDEAFARILNYHIKRKGENDENRMAKFFALRGPDEITSTLLHAELDNWLQDPYTFWVRPGRRSHMSKVPLIEIVKSFIQTERDDA</sequence>
<dbReference type="RefSeq" id="XP_008720519.1">
    <property type="nucleotide sequence ID" value="XM_008722297.1"/>
</dbReference>
<protein>
    <submittedName>
        <fullName evidence="1">Uncharacterized protein</fullName>
    </submittedName>
</protein>
<organism evidence="1 2">
    <name type="scientific">Cyphellophora europaea (strain CBS 101466)</name>
    <name type="common">Phialophora europaea</name>
    <dbReference type="NCBI Taxonomy" id="1220924"/>
    <lineage>
        <taxon>Eukaryota</taxon>
        <taxon>Fungi</taxon>
        <taxon>Dikarya</taxon>
        <taxon>Ascomycota</taxon>
        <taxon>Pezizomycotina</taxon>
        <taxon>Eurotiomycetes</taxon>
        <taxon>Chaetothyriomycetidae</taxon>
        <taxon>Chaetothyriales</taxon>
        <taxon>Cyphellophoraceae</taxon>
        <taxon>Cyphellophora</taxon>
    </lineage>
</organism>
<gene>
    <name evidence="1" type="ORF">HMPREF1541_07975</name>
</gene>
<evidence type="ECO:0000313" key="2">
    <source>
        <dbReference type="Proteomes" id="UP000030752"/>
    </source>
</evidence>
<name>W2RKH7_CYPE1</name>
<proteinExistence type="predicted"/>
<accession>W2RKH7</accession>
<dbReference type="EMBL" id="KB822724">
    <property type="protein sequence ID" value="ETN36987.1"/>
    <property type="molecule type" value="Genomic_DNA"/>
</dbReference>